<dbReference type="Pfam" id="PF01743">
    <property type="entry name" value="PolyA_pol"/>
    <property type="match status" value="1"/>
</dbReference>
<feature type="domain" description="Poly A polymerase head" evidence="9">
    <location>
        <begin position="46"/>
        <end position="171"/>
    </location>
</feature>
<feature type="domain" description="tRNA nucleotidyltransferase/poly(A) polymerase RNA and SrmB- binding" evidence="11">
    <location>
        <begin position="202"/>
        <end position="249"/>
    </location>
</feature>
<dbReference type="Pfam" id="PF12627">
    <property type="entry name" value="PolyA_pol_RNAbd"/>
    <property type="match status" value="1"/>
</dbReference>
<evidence type="ECO:0000259" key="10">
    <source>
        <dbReference type="Pfam" id="PF01966"/>
    </source>
</evidence>
<dbReference type="SUPFAM" id="SSF81891">
    <property type="entry name" value="Poly A polymerase C-terminal region-like"/>
    <property type="match status" value="1"/>
</dbReference>
<organism evidence="12 13">
    <name type="scientific">Dialister succinatiphilus YIT 11850</name>
    <dbReference type="NCBI Taxonomy" id="742743"/>
    <lineage>
        <taxon>Bacteria</taxon>
        <taxon>Bacillati</taxon>
        <taxon>Bacillota</taxon>
        <taxon>Negativicutes</taxon>
        <taxon>Veillonellales</taxon>
        <taxon>Veillonellaceae</taxon>
        <taxon>Dialister</taxon>
    </lineage>
</organism>
<evidence type="ECO:0000313" key="13">
    <source>
        <dbReference type="Proteomes" id="UP000003277"/>
    </source>
</evidence>
<comment type="cofactor">
    <cofactor evidence="1">
        <name>Mg(2+)</name>
        <dbReference type="ChEBI" id="CHEBI:18420"/>
    </cofactor>
</comment>
<evidence type="ECO:0000313" key="12">
    <source>
        <dbReference type="EMBL" id="EHO63140.1"/>
    </source>
</evidence>
<dbReference type="STRING" id="742743.HMPREF9453_00920"/>
<dbReference type="Gene3D" id="1.10.3090.10">
    <property type="entry name" value="cca-adding enzyme, domain 2"/>
    <property type="match status" value="1"/>
</dbReference>
<feature type="domain" description="HD" evidence="10">
    <location>
        <begin position="305"/>
        <end position="370"/>
    </location>
</feature>
<accession>H1CZY2</accession>
<dbReference type="CDD" id="cd05398">
    <property type="entry name" value="NT_ClassII-CCAase"/>
    <property type="match status" value="1"/>
</dbReference>
<evidence type="ECO:0000259" key="11">
    <source>
        <dbReference type="Pfam" id="PF12627"/>
    </source>
</evidence>
<dbReference type="GO" id="GO:0016779">
    <property type="term" value="F:nucleotidyltransferase activity"/>
    <property type="evidence" value="ECO:0007669"/>
    <property type="project" value="UniProtKB-KW"/>
</dbReference>
<dbReference type="InterPro" id="IPR032828">
    <property type="entry name" value="PolyA_RNA-bd"/>
</dbReference>
<evidence type="ECO:0000256" key="5">
    <source>
        <dbReference type="ARBA" id="ARBA00022723"/>
    </source>
</evidence>
<evidence type="ECO:0000256" key="2">
    <source>
        <dbReference type="ARBA" id="ARBA00022679"/>
    </source>
</evidence>
<dbReference type="InterPro" id="IPR002646">
    <property type="entry name" value="PolA_pol_head_dom"/>
</dbReference>
<dbReference type="Gene3D" id="3.30.460.10">
    <property type="entry name" value="Beta Polymerase, domain 2"/>
    <property type="match status" value="1"/>
</dbReference>
<dbReference type="CDD" id="cd00077">
    <property type="entry name" value="HDc"/>
    <property type="match status" value="1"/>
</dbReference>
<evidence type="ECO:0000256" key="6">
    <source>
        <dbReference type="ARBA" id="ARBA00022741"/>
    </source>
</evidence>
<gene>
    <name evidence="12" type="ORF">HMPREF9453_00920</name>
</gene>
<keyword evidence="13" id="KW-1185">Reference proteome</keyword>
<keyword evidence="4" id="KW-0548">Nucleotidyltransferase</keyword>
<dbReference type="GO" id="GO:0000049">
    <property type="term" value="F:tRNA binding"/>
    <property type="evidence" value="ECO:0007669"/>
    <property type="project" value="TreeGrafter"/>
</dbReference>
<evidence type="ECO:0000256" key="8">
    <source>
        <dbReference type="RuleBase" id="RU003953"/>
    </source>
</evidence>
<dbReference type="GO" id="GO:0008033">
    <property type="term" value="P:tRNA processing"/>
    <property type="evidence" value="ECO:0007669"/>
    <property type="project" value="UniProtKB-KW"/>
</dbReference>
<dbReference type="GO" id="GO:0046872">
    <property type="term" value="F:metal ion binding"/>
    <property type="evidence" value="ECO:0007669"/>
    <property type="project" value="UniProtKB-KW"/>
</dbReference>
<dbReference type="HOGENOM" id="CLU_015961_3_1_9"/>
<dbReference type="Proteomes" id="UP000003277">
    <property type="component" value="Unassembled WGS sequence"/>
</dbReference>
<dbReference type="eggNOG" id="COG0617">
    <property type="taxonomic scope" value="Bacteria"/>
</dbReference>
<dbReference type="Pfam" id="PF01966">
    <property type="entry name" value="HD"/>
    <property type="match status" value="1"/>
</dbReference>
<dbReference type="InterPro" id="IPR050264">
    <property type="entry name" value="Bact_CCA-adding_enz_type3_sf"/>
</dbReference>
<comment type="similarity">
    <text evidence="8">Belongs to the tRNA nucleotidyltransferase/poly(A) polymerase family.</text>
</comment>
<keyword evidence="7" id="KW-0460">Magnesium</keyword>
<dbReference type="EMBL" id="ADLT01000020">
    <property type="protein sequence ID" value="EHO63140.1"/>
    <property type="molecule type" value="Genomic_DNA"/>
</dbReference>
<keyword evidence="8" id="KW-0694">RNA-binding</keyword>
<keyword evidence="3" id="KW-0819">tRNA processing</keyword>
<comment type="caution">
    <text evidence="12">The sequence shown here is derived from an EMBL/GenBank/DDBJ whole genome shotgun (WGS) entry which is preliminary data.</text>
</comment>
<dbReference type="PATRIC" id="fig|742743.3.peg.941"/>
<proteinExistence type="inferred from homology"/>
<dbReference type="RefSeq" id="WP_008859416.1">
    <property type="nucleotide sequence ID" value="NZ_JH591187.1"/>
</dbReference>
<evidence type="ECO:0000259" key="9">
    <source>
        <dbReference type="Pfam" id="PF01743"/>
    </source>
</evidence>
<evidence type="ECO:0000256" key="1">
    <source>
        <dbReference type="ARBA" id="ARBA00001946"/>
    </source>
</evidence>
<evidence type="ECO:0000256" key="7">
    <source>
        <dbReference type="ARBA" id="ARBA00022842"/>
    </source>
</evidence>
<protein>
    <recommendedName>
        <fullName evidence="14">HD/PDEase domain-containing protein</fullName>
    </recommendedName>
</protein>
<dbReference type="GO" id="GO:0000166">
    <property type="term" value="F:nucleotide binding"/>
    <property type="evidence" value="ECO:0007669"/>
    <property type="project" value="UniProtKB-KW"/>
</dbReference>
<dbReference type="SUPFAM" id="SSF81301">
    <property type="entry name" value="Nucleotidyltransferase"/>
    <property type="match status" value="1"/>
</dbReference>
<reference evidence="12 13" key="1">
    <citation type="submission" date="2011-11" db="EMBL/GenBank/DDBJ databases">
        <title>The Genome Sequence of Dialister succinatiphilus YIT 11850.</title>
        <authorList>
            <consortium name="The Broad Institute Genome Sequencing Platform"/>
            <person name="Earl A."/>
            <person name="Ward D."/>
            <person name="Feldgarden M."/>
            <person name="Gevers D."/>
            <person name="Morotomi M."/>
            <person name="Young S.K."/>
            <person name="Zeng Q."/>
            <person name="Gargeya S."/>
            <person name="Fitzgerald M."/>
            <person name="Haas B."/>
            <person name="Abouelleil A."/>
            <person name="Alvarado L."/>
            <person name="Arachchi H.M."/>
            <person name="Berlin A."/>
            <person name="Brown A."/>
            <person name="Chapman S.B."/>
            <person name="Dunbar C."/>
            <person name="Gearin G."/>
            <person name="Goldberg J."/>
            <person name="Griggs A."/>
            <person name="Gujja S."/>
            <person name="Heiman D."/>
            <person name="Howarth C."/>
            <person name="Lui A."/>
            <person name="MacDonald P.J.P."/>
            <person name="Montmayeur A."/>
            <person name="Murphy C."/>
            <person name="Neiman D."/>
            <person name="Pearson M."/>
            <person name="Priest M."/>
            <person name="Roberts A."/>
            <person name="Saif S."/>
            <person name="Shea T."/>
            <person name="Sisk P."/>
            <person name="Stolte C."/>
            <person name="Sykes S."/>
            <person name="Wortman J."/>
            <person name="Nusbaum C."/>
            <person name="Birren B."/>
        </authorList>
    </citation>
    <scope>NUCLEOTIDE SEQUENCE [LARGE SCALE GENOMIC DNA]</scope>
    <source>
        <strain evidence="12 13">YIT 11850</strain>
    </source>
</reference>
<evidence type="ECO:0008006" key="14">
    <source>
        <dbReference type="Google" id="ProtNLM"/>
    </source>
</evidence>
<keyword evidence="5" id="KW-0479">Metal-binding</keyword>
<keyword evidence="2 8" id="KW-0808">Transferase</keyword>
<dbReference type="InterPro" id="IPR043519">
    <property type="entry name" value="NT_sf"/>
</dbReference>
<dbReference type="InterPro" id="IPR006674">
    <property type="entry name" value="HD_domain"/>
</dbReference>
<dbReference type="AlphaFoldDB" id="H1CZY2"/>
<evidence type="ECO:0000256" key="4">
    <source>
        <dbReference type="ARBA" id="ARBA00022695"/>
    </source>
</evidence>
<dbReference type="PANTHER" id="PTHR46173">
    <property type="entry name" value="CCA TRNA NUCLEOTIDYLTRANSFERASE 1, MITOCHONDRIAL"/>
    <property type="match status" value="1"/>
</dbReference>
<dbReference type="PANTHER" id="PTHR46173:SF1">
    <property type="entry name" value="CCA TRNA NUCLEOTIDYLTRANSFERASE 1, MITOCHONDRIAL"/>
    <property type="match status" value="1"/>
</dbReference>
<keyword evidence="6" id="KW-0547">Nucleotide-binding</keyword>
<dbReference type="InterPro" id="IPR003607">
    <property type="entry name" value="HD/PDEase_dom"/>
</dbReference>
<evidence type="ECO:0000256" key="3">
    <source>
        <dbReference type="ARBA" id="ARBA00022694"/>
    </source>
</evidence>
<sequence>MNLINRMVSCLRDKGFRDLPEDERAGKIDEGALAILRKLNEEGKEAYVVGGCVRDLLMGLVPHDWDITTSARPEETMRIARAAGWKAVDGGGRRFGTVIVVRHGKNYEVTTFRREFYGADAHRPEEVSFSDSLKEDVSRRDFTVNAMALDSDGCLYDYFHGLEDLEKKRLRTVGPASNRFNEDALRMFRACRFLGQLDFMADKSLVEGMKRVFPRVEGLSLERVKEEVNRLLVTSHAARGLDLMVRSGLNEMSCQVKENGASRKVPILPELSHLVGLPQQKEFHKFDGWYHTLAVVDASQPLLLNRWAALLHDVGKGMPGIRAVRKGKLTDYGHDREGARMAREILSRWQMPSDFTDRVVWLVENHMKFHYFANFEEADALKWVRSLARNKTFRSSADMAEAFHQMTDLGNADIIGCGRSLSDTAGHSEFGRYMEEVSLSVPVTTRELHYGKDVPRLLGNLVGEGMQNLLLRVQNGNLENSPAALYDAAVRFKRRREHEKGTAQE</sequence>
<name>H1CZY2_9FIRM</name>